<dbReference type="AlphaFoldDB" id="A0A415H848"/>
<evidence type="ECO:0000313" key="3">
    <source>
        <dbReference type="Proteomes" id="UP000284152"/>
    </source>
</evidence>
<reference evidence="2 3" key="1">
    <citation type="submission" date="2018-08" db="EMBL/GenBank/DDBJ databases">
        <title>A genome reference for cultivated species of the human gut microbiota.</title>
        <authorList>
            <person name="Zou Y."/>
            <person name="Xue W."/>
            <person name="Luo G."/>
        </authorList>
    </citation>
    <scope>NUCLEOTIDE SEQUENCE [LARGE SCALE GENOMIC DNA]</scope>
    <source>
        <strain evidence="2 3">AF42-21</strain>
    </source>
</reference>
<comment type="caution">
    <text evidence="2">The sequence shown here is derived from an EMBL/GenBank/DDBJ whole genome shotgun (WGS) entry which is preliminary data.</text>
</comment>
<name>A0A415H848_9FIRM</name>
<dbReference type="InterPro" id="IPR010064">
    <property type="entry name" value="HK97-gp10_tail"/>
</dbReference>
<organism evidence="2 3">
    <name type="scientific">Dorea formicigenerans</name>
    <dbReference type="NCBI Taxonomy" id="39486"/>
    <lineage>
        <taxon>Bacteria</taxon>
        <taxon>Bacillati</taxon>
        <taxon>Bacillota</taxon>
        <taxon>Clostridia</taxon>
        <taxon>Lachnospirales</taxon>
        <taxon>Lachnospiraceae</taxon>
        <taxon>Dorea</taxon>
    </lineage>
</organism>
<feature type="coiled-coil region" evidence="1">
    <location>
        <begin position="7"/>
        <end position="35"/>
    </location>
</feature>
<proteinExistence type="predicted"/>
<accession>A0A415H848</accession>
<evidence type="ECO:0000313" key="2">
    <source>
        <dbReference type="EMBL" id="RHK64370.1"/>
    </source>
</evidence>
<keyword evidence="1" id="KW-0175">Coiled coil</keyword>
<dbReference type="EMBL" id="QRNS01000007">
    <property type="protein sequence ID" value="RHK64370.1"/>
    <property type="molecule type" value="Genomic_DNA"/>
</dbReference>
<protein>
    <submittedName>
        <fullName evidence="2">HK97 gp10 family phage protein</fullName>
    </submittedName>
</protein>
<gene>
    <name evidence="2" type="ORF">DW054_06150</name>
</gene>
<evidence type="ECO:0000256" key="1">
    <source>
        <dbReference type="SAM" id="Coils"/>
    </source>
</evidence>
<dbReference type="Pfam" id="PF04883">
    <property type="entry name" value="HK97-gp10_like"/>
    <property type="match status" value="1"/>
</dbReference>
<dbReference type="Proteomes" id="UP000284152">
    <property type="component" value="Unassembled WGS sequence"/>
</dbReference>
<sequence>MGRKIPISQLSAAVMEQLNEYAELATEDMKEAVKKVGTTVRKDIEASAPRDTGDYAKSWAVKTTKESANALQVTVHSRNRYQIAHLLEHGHAKRGGGRVAARPHIAAAEEAGIEQLEREIERSLTNG</sequence>